<feature type="region of interest" description="Disordered" evidence="1">
    <location>
        <begin position="1"/>
        <end position="61"/>
    </location>
</feature>
<feature type="compositionally biased region" description="Polar residues" evidence="1">
    <location>
        <begin position="100"/>
        <end position="109"/>
    </location>
</feature>
<protein>
    <submittedName>
        <fullName evidence="2">Uncharacterized protein</fullName>
    </submittedName>
</protein>
<feature type="compositionally biased region" description="Basic and acidic residues" evidence="1">
    <location>
        <begin position="1"/>
        <end position="11"/>
    </location>
</feature>
<accession>A0ABR4AL27</accession>
<evidence type="ECO:0000256" key="1">
    <source>
        <dbReference type="SAM" id="MobiDB-lite"/>
    </source>
</evidence>
<feature type="compositionally biased region" description="Low complexity" evidence="1">
    <location>
        <begin position="35"/>
        <end position="44"/>
    </location>
</feature>
<feature type="region of interest" description="Disordered" evidence="1">
    <location>
        <begin position="88"/>
        <end position="122"/>
    </location>
</feature>
<keyword evidence="3" id="KW-1185">Reference proteome</keyword>
<sequence length="461" mass="49754">MLAARDQENLVHGHQAAAASKPLNHGARQLPPKTPGKAPKTPFKVLLNDENAGGFGGGKTGGKVFAKGNENIMTGTTKGGLNDKFVTPMGPKSRAPLGAKTTNAKTKALQTPAPPAADNDVGKTNQKVISARKAKPRVSHAEMTKLEVLGDDEDIEEREIEYMPPRSEDMPDLPDDHVDLNFSMFENGGLMRGALGYFATRKGPDGLSHVEREEKQQQRRWDMMDRKSEAQLQRDIDSEPIPCTHYPDCPGELCKDTIQARKEAEAQYQKTLAAIDAEFAPPTTKKPVPSSGPSVPKAKAAATTMSQPKGSTLALKATTKLAVPSVKSRLNTTLASRPKNFPSPTNPSPMRHTAATAASRTTIGYSKGRAASAALRQTVAPKKSTMSDGNDFPDTSLAPADYIKRYGEPRFGSDMWMRCKSAGCFDEDEGPSLEEIFAGDHPGGLDALLREDAEQDFELNF</sequence>
<evidence type="ECO:0000313" key="2">
    <source>
        <dbReference type="EMBL" id="KAL2046180.1"/>
    </source>
</evidence>
<proteinExistence type="predicted"/>
<dbReference type="EMBL" id="JBEFKJ010000004">
    <property type="protein sequence ID" value="KAL2046180.1"/>
    <property type="molecule type" value="Genomic_DNA"/>
</dbReference>
<comment type="caution">
    <text evidence="2">The sequence shown here is derived from an EMBL/GenBank/DDBJ whole genome shotgun (WGS) entry which is preliminary data.</text>
</comment>
<organism evidence="2 3">
    <name type="scientific">Stereocaulon virgatum</name>
    <dbReference type="NCBI Taxonomy" id="373712"/>
    <lineage>
        <taxon>Eukaryota</taxon>
        <taxon>Fungi</taxon>
        <taxon>Dikarya</taxon>
        <taxon>Ascomycota</taxon>
        <taxon>Pezizomycotina</taxon>
        <taxon>Lecanoromycetes</taxon>
        <taxon>OSLEUM clade</taxon>
        <taxon>Lecanoromycetidae</taxon>
        <taxon>Lecanorales</taxon>
        <taxon>Lecanorineae</taxon>
        <taxon>Stereocaulaceae</taxon>
        <taxon>Stereocaulon</taxon>
    </lineage>
</organism>
<gene>
    <name evidence="2" type="ORF">N7G274_001627</name>
</gene>
<reference evidence="2 3" key="1">
    <citation type="submission" date="2024-09" db="EMBL/GenBank/DDBJ databases">
        <title>Rethinking Asexuality: The Enigmatic Case of Functional Sexual Genes in Lepraria (Stereocaulaceae).</title>
        <authorList>
            <person name="Doellman M."/>
            <person name="Sun Y."/>
            <person name="Barcenas-Pena A."/>
            <person name="Lumbsch H.T."/>
            <person name="Grewe F."/>
        </authorList>
    </citation>
    <scope>NUCLEOTIDE SEQUENCE [LARGE SCALE GENOMIC DNA]</scope>
    <source>
        <strain evidence="2 3">Mercado 3170</strain>
    </source>
</reference>
<name>A0ABR4AL27_9LECA</name>
<dbReference type="Proteomes" id="UP001590950">
    <property type="component" value="Unassembled WGS sequence"/>
</dbReference>
<evidence type="ECO:0000313" key="3">
    <source>
        <dbReference type="Proteomes" id="UP001590950"/>
    </source>
</evidence>